<dbReference type="InterPro" id="IPR013087">
    <property type="entry name" value="Znf_C2H2_type"/>
</dbReference>
<dbReference type="GO" id="GO:0031748">
    <property type="term" value="F:D1 dopamine receptor binding"/>
    <property type="evidence" value="ECO:0007669"/>
    <property type="project" value="UniProtKB-ARBA"/>
</dbReference>
<reference evidence="17 18" key="1">
    <citation type="submission" date="2023-10" db="EMBL/GenBank/DDBJ databases">
        <title>Genomes of two closely related lineages of the louse Polyplax serrata with different host specificities.</title>
        <authorList>
            <person name="Martinu J."/>
            <person name="Tarabai H."/>
            <person name="Stefka J."/>
            <person name="Hypsa V."/>
        </authorList>
    </citation>
    <scope>NUCLEOTIDE SEQUENCE [LARGE SCALE GENOMIC DNA]</scope>
    <source>
        <strain evidence="17">HR10_N</strain>
    </source>
</reference>
<evidence type="ECO:0000256" key="9">
    <source>
        <dbReference type="ARBA" id="ARBA00022753"/>
    </source>
</evidence>
<evidence type="ECO:0000256" key="13">
    <source>
        <dbReference type="ARBA" id="ARBA00083192"/>
    </source>
</evidence>
<dbReference type="AlphaFoldDB" id="A0AAN8P2L7"/>
<evidence type="ECO:0000256" key="7">
    <source>
        <dbReference type="ARBA" id="ARBA00022490"/>
    </source>
</evidence>
<dbReference type="Proteomes" id="UP001372834">
    <property type="component" value="Unassembled WGS sequence"/>
</dbReference>
<dbReference type="Gene3D" id="3.30.160.60">
    <property type="entry name" value="Classic Zinc Finger"/>
    <property type="match status" value="2"/>
</dbReference>
<evidence type="ECO:0000256" key="6">
    <source>
        <dbReference type="ARBA" id="ARBA00022448"/>
    </source>
</evidence>
<dbReference type="FunFam" id="1.25.40.660:FF:000001">
    <property type="entry name" value="Vacuolar protein sorting-associated protein 35"/>
    <property type="match status" value="1"/>
</dbReference>
<evidence type="ECO:0000256" key="14">
    <source>
        <dbReference type="PROSITE-ProRule" id="PRU00042"/>
    </source>
</evidence>
<evidence type="ECO:0000313" key="18">
    <source>
        <dbReference type="Proteomes" id="UP001372834"/>
    </source>
</evidence>
<dbReference type="Pfam" id="PF03635">
    <property type="entry name" value="Vps35"/>
    <property type="match status" value="1"/>
</dbReference>
<evidence type="ECO:0000256" key="1">
    <source>
        <dbReference type="ARBA" id="ARBA00004170"/>
    </source>
</evidence>
<keyword evidence="8" id="KW-0597">Phosphoprotein</keyword>
<dbReference type="SMART" id="SM00355">
    <property type="entry name" value="ZnF_C2H2"/>
    <property type="match status" value="3"/>
</dbReference>
<dbReference type="PANTHER" id="PTHR11099:SF0">
    <property type="entry name" value="VACUOLAR PROTEIN SORTING-ASSOCIATED PROTEIN 35"/>
    <property type="match status" value="1"/>
</dbReference>
<feature type="region of interest" description="Disordered" evidence="15">
    <location>
        <begin position="327"/>
        <end position="349"/>
    </location>
</feature>
<dbReference type="PROSITE" id="PS00028">
    <property type="entry name" value="ZINC_FINGER_C2H2_1"/>
    <property type="match status" value="3"/>
</dbReference>
<feature type="domain" description="C2H2-type" evidence="16">
    <location>
        <begin position="269"/>
        <end position="296"/>
    </location>
</feature>
<dbReference type="EMBL" id="JAWJWE010000041">
    <property type="protein sequence ID" value="KAK6618701.1"/>
    <property type="molecule type" value="Genomic_DNA"/>
</dbReference>
<dbReference type="GO" id="GO:0031647">
    <property type="term" value="P:regulation of protein stability"/>
    <property type="evidence" value="ECO:0007669"/>
    <property type="project" value="UniProtKB-ARBA"/>
</dbReference>
<protein>
    <recommendedName>
        <fullName evidence="12">Vacuolar protein sorting-associated protein 35</fullName>
    </recommendedName>
    <alternativeName>
        <fullName evidence="13">Vesicle protein sorting 35</fullName>
    </alternativeName>
</protein>
<dbReference type="GO" id="GO:0099175">
    <property type="term" value="P:regulation of postsynapse organization"/>
    <property type="evidence" value="ECO:0007669"/>
    <property type="project" value="UniProtKB-ARBA"/>
</dbReference>
<dbReference type="GO" id="GO:0030906">
    <property type="term" value="C:retromer, cargo-selective complex"/>
    <property type="evidence" value="ECO:0007669"/>
    <property type="project" value="InterPro"/>
</dbReference>
<sequence length="1144" mass="130382">MDRYIVNNNVSGQATLQASAGVKNMAPATTSSVTNTVITNEPQATYIIHQGTSKMMETSSFKLEGDDQGDIGDLDPSAQFTAKQIVETQFEDNVNSATYIIDNNSSNSIDSVRIGNHSFVPVVDSPLYNISGGTTQYTIEGVVNSGLGNYIIEAPAYIVETKPVGTHTMYIQQPEEPTQTIQAEIVDPKKDKAKKVTEKKKKEPEIGPFYCNVCSAEFHSSASLRFHSYHHNPKSKRFSCIGCEKAFEKDKEKEEHELSCDINYTNNKFKCIFCDLPFSTPKALRNHENKHRPVKKTKKYKHMCICIKCNKAFDAINTLKMHIKKIHGGNAGSDKKKKKKKQEEESASLVDDVMTPQMTNNDEQEKLLDEALSVVKMQAFQMKRCLDSNKVMDGLKYASTMLGELRTSLLTPKSYYELYMAVTDVLLHLESYLLDEFQKGRKVADLYELVQYAGNIVPRLYLLITVGLVYIKTNSCLKRDILKDLVEMCRGVQHPLRGLFLRNYLLQCTRNVLPDTIEATDETVGTVRDSVDFVLMNFAEMNKLWVRMQHQGHSRDRERREKEREELKILVGTNLVRLSQLESVNFEEYQKMVLPGILEQVVSCRDAVAQEYLMECIIQVFPDEFHLQSLQPFLKSCAELQPGVNVKNIIISLVDRLATFTQKSDPTTIAQVELFEVFSEQVSSIIQYRNEMSKEDIICLEISLINLVNKCYSERIDYVDTVLGNTNDILTKHGIEKIDYNSTLSRELTRLMKIPVEFYKNILTVLKLKNYCPLLEHFDYLGRKSLAVYIVTNILDNDTYIKTPESVDLVLSMLASLIQDQSDQTGVEDDPEDFDEEQGLLGRLIHRLKSDIPDKQYLILNTARKHFSTGGNKRVRYTLPPIVFQAYRLAFTYFSLKDEDEMWEKKCGKIFQFCHQSVSALLKAELAELPLRLFLQGALTAGRIPFQNHETVAYEFISQAFSIYEDEISDSKAQLAAMTLMVGTFEQLSCWSEENAEPVRTQCALAASKLLKKPDQCRGVATCAHLFWSGKKLNGEQMRDGKRVVECLKKGVRIASQCMDISVQVQLFVELLNHYIYFYEKGNDQIKIAMVNQVISKIREELPNLEASEETEQISNHFNNTISRLRRRMDSPDSDGLGYKELTL</sequence>
<feature type="domain" description="C2H2-type" evidence="16">
    <location>
        <begin position="302"/>
        <end position="332"/>
    </location>
</feature>
<dbReference type="GO" id="GO:0042147">
    <property type="term" value="P:retrograde transport, endosome to Golgi"/>
    <property type="evidence" value="ECO:0007669"/>
    <property type="project" value="InterPro"/>
</dbReference>
<dbReference type="GO" id="GO:0099639">
    <property type="term" value="P:neurotransmitter receptor transport, endosome to plasma membrane"/>
    <property type="evidence" value="ECO:0007669"/>
    <property type="project" value="UniProtKB-ARBA"/>
</dbReference>
<evidence type="ECO:0000256" key="3">
    <source>
        <dbReference type="ARBA" id="ARBA00004496"/>
    </source>
</evidence>
<evidence type="ECO:0000259" key="16">
    <source>
        <dbReference type="PROSITE" id="PS50157"/>
    </source>
</evidence>
<dbReference type="SUPFAM" id="SSF57667">
    <property type="entry name" value="beta-beta-alpha zinc fingers"/>
    <property type="match status" value="1"/>
</dbReference>
<gene>
    <name evidence="17" type="primary">VPS35</name>
    <name evidence="17" type="ORF">RUM43_013092</name>
</gene>
<dbReference type="GO" id="GO:0032880">
    <property type="term" value="P:regulation of protein localization"/>
    <property type="evidence" value="ECO:0007669"/>
    <property type="project" value="UniProtKB-ARBA"/>
</dbReference>
<dbReference type="InterPro" id="IPR036236">
    <property type="entry name" value="Znf_C2H2_sf"/>
</dbReference>
<dbReference type="InterPro" id="IPR005378">
    <property type="entry name" value="Vps35"/>
</dbReference>
<dbReference type="GO" id="GO:0051049">
    <property type="term" value="P:regulation of transport"/>
    <property type="evidence" value="ECO:0007669"/>
    <property type="project" value="UniProtKB-ARBA"/>
</dbReference>
<evidence type="ECO:0000256" key="12">
    <source>
        <dbReference type="ARBA" id="ARBA00072998"/>
    </source>
</evidence>
<keyword evidence="7" id="KW-0963">Cytoplasm</keyword>
<keyword evidence="9" id="KW-0967">Endosome</keyword>
<dbReference type="GO" id="GO:0008270">
    <property type="term" value="F:zinc ion binding"/>
    <property type="evidence" value="ECO:0007669"/>
    <property type="project" value="UniProtKB-KW"/>
</dbReference>
<proteinExistence type="inferred from homology"/>
<feature type="domain" description="C2H2-type" evidence="16">
    <location>
        <begin position="209"/>
        <end position="236"/>
    </location>
</feature>
<evidence type="ECO:0000313" key="17">
    <source>
        <dbReference type="EMBL" id="KAK6618701.1"/>
    </source>
</evidence>
<evidence type="ECO:0000256" key="15">
    <source>
        <dbReference type="SAM" id="MobiDB-lite"/>
    </source>
</evidence>
<comment type="subcellular location">
    <subcellularLocation>
        <location evidence="3">Cytoplasm</location>
    </subcellularLocation>
    <subcellularLocation>
        <location evidence="2">Early endosome</location>
    </subcellularLocation>
    <subcellularLocation>
        <location evidence="4">Late endosome</location>
    </subcellularLocation>
    <subcellularLocation>
        <location evidence="1">Membrane</location>
        <topology evidence="1">Peripheral membrane protein</topology>
    </subcellularLocation>
</comment>
<keyword evidence="14" id="KW-0863">Zinc-finger</keyword>
<keyword evidence="14" id="KW-0862">Zinc</keyword>
<keyword evidence="10" id="KW-0653">Protein transport</keyword>
<evidence type="ECO:0000256" key="8">
    <source>
        <dbReference type="ARBA" id="ARBA00022553"/>
    </source>
</evidence>
<dbReference type="GO" id="GO:0042176">
    <property type="term" value="P:regulation of protein catabolic process"/>
    <property type="evidence" value="ECO:0007669"/>
    <property type="project" value="UniProtKB-ARBA"/>
</dbReference>
<dbReference type="GO" id="GO:0005769">
    <property type="term" value="C:early endosome"/>
    <property type="evidence" value="ECO:0007669"/>
    <property type="project" value="UniProtKB-SubCell"/>
</dbReference>
<comment type="similarity">
    <text evidence="5">Belongs to the VPS35 family.</text>
</comment>
<organism evidence="17 18">
    <name type="scientific">Polyplax serrata</name>
    <name type="common">Common mouse louse</name>
    <dbReference type="NCBI Taxonomy" id="468196"/>
    <lineage>
        <taxon>Eukaryota</taxon>
        <taxon>Metazoa</taxon>
        <taxon>Ecdysozoa</taxon>
        <taxon>Arthropoda</taxon>
        <taxon>Hexapoda</taxon>
        <taxon>Insecta</taxon>
        <taxon>Pterygota</taxon>
        <taxon>Neoptera</taxon>
        <taxon>Paraneoptera</taxon>
        <taxon>Psocodea</taxon>
        <taxon>Troctomorpha</taxon>
        <taxon>Phthiraptera</taxon>
        <taxon>Anoplura</taxon>
        <taxon>Polyplacidae</taxon>
        <taxon>Polyplax</taxon>
    </lineage>
</organism>
<name>A0AAN8P2L7_POLSC</name>
<keyword evidence="14" id="KW-0479">Metal-binding</keyword>
<accession>A0AAN8P2L7</accession>
<evidence type="ECO:0000256" key="10">
    <source>
        <dbReference type="ARBA" id="ARBA00022927"/>
    </source>
</evidence>
<dbReference type="GO" id="GO:0010628">
    <property type="term" value="P:positive regulation of gene expression"/>
    <property type="evidence" value="ECO:0007669"/>
    <property type="project" value="UniProtKB-ARBA"/>
</dbReference>
<dbReference type="GO" id="GO:0009967">
    <property type="term" value="P:positive regulation of signal transduction"/>
    <property type="evidence" value="ECO:0007669"/>
    <property type="project" value="UniProtKB-ARBA"/>
</dbReference>
<dbReference type="GO" id="GO:0005770">
    <property type="term" value="C:late endosome"/>
    <property type="evidence" value="ECO:0007669"/>
    <property type="project" value="UniProtKB-SubCell"/>
</dbReference>
<keyword evidence="11" id="KW-0472">Membrane</keyword>
<evidence type="ECO:0000256" key="11">
    <source>
        <dbReference type="ARBA" id="ARBA00023136"/>
    </source>
</evidence>
<evidence type="ECO:0000256" key="4">
    <source>
        <dbReference type="ARBA" id="ARBA00004603"/>
    </source>
</evidence>
<keyword evidence="6" id="KW-0813">Transport</keyword>
<dbReference type="InterPro" id="IPR042491">
    <property type="entry name" value="Vps35_C"/>
</dbReference>
<evidence type="ECO:0000256" key="5">
    <source>
        <dbReference type="ARBA" id="ARBA00006536"/>
    </source>
</evidence>
<dbReference type="PANTHER" id="PTHR11099">
    <property type="entry name" value="VACUOLAR SORTING PROTEIN 35"/>
    <property type="match status" value="1"/>
</dbReference>
<comment type="caution">
    <text evidence="17">The sequence shown here is derived from an EMBL/GenBank/DDBJ whole genome shotgun (WGS) entry which is preliminary data.</text>
</comment>
<dbReference type="PROSITE" id="PS50157">
    <property type="entry name" value="ZINC_FINGER_C2H2_2"/>
    <property type="match status" value="3"/>
</dbReference>
<dbReference type="GO" id="GO:0005829">
    <property type="term" value="C:cytosol"/>
    <property type="evidence" value="ECO:0007669"/>
    <property type="project" value="GOC"/>
</dbReference>
<evidence type="ECO:0000256" key="2">
    <source>
        <dbReference type="ARBA" id="ARBA00004412"/>
    </source>
</evidence>
<dbReference type="GO" id="GO:0050793">
    <property type="term" value="P:regulation of developmental process"/>
    <property type="evidence" value="ECO:0007669"/>
    <property type="project" value="UniProtKB-ARBA"/>
</dbReference>
<dbReference type="Gene3D" id="1.25.40.660">
    <property type="entry name" value="Vacuolar protein sorting-associated protein 35, helical subcomplex Vps35-C"/>
    <property type="match status" value="1"/>
</dbReference>